<dbReference type="GO" id="GO:0005524">
    <property type="term" value="F:ATP binding"/>
    <property type="evidence" value="ECO:0007669"/>
    <property type="project" value="UniProtKB-UniRule"/>
</dbReference>
<evidence type="ECO:0000256" key="3">
    <source>
        <dbReference type="ARBA" id="ARBA00022741"/>
    </source>
</evidence>
<feature type="binding site" evidence="5">
    <location>
        <position position="221"/>
    </location>
    <ligand>
        <name>ATP</name>
        <dbReference type="ChEBI" id="CHEBI:30616"/>
    </ligand>
</feature>
<dbReference type="Gene3D" id="1.10.8.60">
    <property type="match status" value="1"/>
</dbReference>
<organism evidence="8 9">
    <name type="scientific">Haloferax gibbonsii</name>
    <dbReference type="NCBI Taxonomy" id="35746"/>
    <lineage>
        <taxon>Archaea</taxon>
        <taxon>Methanobacteriati</taxon>
        <taxon>Methanobacteriota</taxon>
        <taxon>Stenosarchaea group</taxon>
        <taxon>Halobacteria</taxon>
        <taxon>Halobacteriales</taxon>
        <taxon>Haloferacaceae</taxon>
        <taxon>Haloferax</taxon>
    </lineage>
</organism>
<dbReference type="Gene3D" id="3.40.50.300">
    <property type="entry name" value="P-loop containing nucleotide triphosphate hydrolases"/>
    <property type="match status" value="1"/>
</dbReference>
<dbReference type="EMBL" id="CP011947">
    <property type="protein sequence ID" value="AKU06371.1"/>
    <property type="molecule type" value="Genomic_DNA"/>
</dbReference>
<dbReference type="InterPro" id="IPR036388">
    <property type="entry name" value="WH-like_DNA-bd_sf"/>
</dbReference>
<reference evidence="9" key="1">
    <citation type="journal article" date="2015" name="J. Biotechnol.">
        <title>Complete genome sequence of Haloferax gibbonsii strain ARA6, a potential producer of polyhydroxyalkanoates and halocins isolated from Araruama, Rio de Janeiro, Brasil.</title>
        <authorList>
            <person name="Pinto L.H."/>
            <person name="D'Alincourt Carvalho-Assef A.P."/>
            <person name="Vieira R.P."/>
            <person name="Clementino M.M."/>
            <person name="Albano R.M."/>
        </authorList>
    </citation>
    <scope>NUCLEOTIDE SEQUENCE [LARGE SCALE GENOMIC DNA]</scope>
    <source>
        <strain evidence="9">ARA6</strain>
    </source>
</reference>
<dbReference type="SUPFAM" id="SSF46785">
    <property type="entry name" value="Winged helix' DNA-binding domain"/>
    <property type="match status" value="1"/>
</dbReference>
<feature type="binding site" evidence="5">
    <location>
        <position position="209"/>
    </location>
    <ligand>
        <name>ATP</name>
        <dbReference type="ChEBI" id="CHEBI:30616"/>
    </ligand>
</feature>
<dbReference type="AlphaFoldDB" id="A0A0K1IPH6"/>
<name>A0A0K1IPH6_HALGI</name>
<dbReference type="PANTHER" id="PTHR10763:SF26">
    <property type="entry name" value="CELL DIVISION CONTROL PROTEIN 6 HOMOLOG"/>
    <property type="match status" value="1"/>
</dbReference>
<evidence type="ECO:0000313" key="9">
    <source>
        <dbReference type="Proteomes" id="UP000066124"/>
    </source>
</evidence>
<protein>
    <recommendedName>
        <fullName evidence="5">ORC1-type DNA replication protein</fullName>
    </recommendedName>
</protein>
<dbReference type="Gene3D" id="1.10.10.10">
    <property type="entry name" value="Winged helix-like DNA-binding domain superfamily/Winged helix DNA-binding domain"/>
    <property type="match status" value="1"/>
</dbReference>
<dbReference type="SMART" id="SM00382">
    <property type="entry name" value="AAA"/>
    <property type="match status" value="1"/>
</dbReference>
<dbReference type="InterPro" id="IPR036390">
    <property type="entry name" value="WH_DNA-bd_sf"/>
</dbReference>
<evidence type="ECO:0000259" key="6">
    <source>
        <dbReference type="SMART" id="SM00382"/>
    </source>
</evidence>
<dbReference type="SMART" id="SM01074">
    <property type="entry name" value="Cdc6_C"/>
    <property type="match status" value="1"/>
</dbReference>
<proteinExistence type="inferred from homology"/>
<keyword evidence="3 5" id="KW-0547">Nucleotide-binding</keyword>
<keyword evidence="8" id="KW-0131">Cell cycle</keyword>
<dbReference type="Pfam" id="PF22703">
    <property type="entry name" value="Cdc6_lid"/>
    <property type="match status" value="1"/>
</dbReference>
<feature type="binding site" evidence="5">
    <location>
        <begin position="66"/>
        <end position="70"/>
    </location>
    <ligand>
        <name>ATP</name>
        <dbReference type="ChEBI" id="CHEBI:30616"/>
    </ligand>
</feature>
<evidence type="ECO:0000256" key="1">
    <source>
        <dbReference type="ARBA" id="ARBA00006184"/>
    </source>
</evidence>
<feature type="domain" description="Cdc6 C-terminal" evidence="7">
    <location>
        <begin position="302"/>
        <end position="374"/>
    </location>
</feature>
<comment type="similarity">
    <text evidence="1 5">Belongs to the CDC6/cdc18 family.</text>
</comment>
<dbReference type="InterPro" id="IPR050311">
    <property type="entry name" value="ORC1/CDC6"/>
</dbReference>
<dbReference type="HAMAP" id="MF_01407">
    <property type="entry name" value="ORC1_type_DNA_replic_protein"/>
    <property type="match status" value="1"/>
</dbReference>
<evidence type="ECO:0000256" key="5">
    <source>
        <dbReference type="HAMAP-Rule" id="MF_01407"/>
    </source>
</evidence>
<keyword evidence="8" id="KW-0132">Cell division</keyword>
<evidence type="ECO:0000259" key="7">
    <source>
        <dbReference type="SMART" id="SM01074"/>
    </source>
</evidence>
<comment type="function">
    <text evidence="5">Involved in regulation of DNA replication.</text>
</comment>
<dbReference type="InterPro" id="IPR041664">
    <property type="entry name" value="AAA_16"/>
</dbReference>
<dbReference type="PANTHER" id="PTHR10763">
    <property type="entry name" value="CELL DIVISION CONTROL PROTEIN 6-RELATED"/>
    <property type="match status" value="1"/>
</dbReference>
<dbReference type="NCBIfam" id="NF001626">
    <property type="entry name" value="PRK00411.1-5"/>
    <property type="match status" value="1"/>
</dbReference>
<dbReference type="PATRIC" id="fig|35746.4.peg.195"/>
<dbReference type="RefSeq" id="WP_004973842.1">
    <property type="nucleotide sequence ID" value="NZ_CP011947.1"/>
</dbReference>
<dbReference type="GO" id="GO:0006260">
    <property type="term" value="P:DNA replication"/>
    <property type="evidence" value="ECO:0007669"/>
    <property type="project" value="UniProtKB-UniRule"/>
</dbReference>
<gene>
    <name evidence="8" type="primary">cdc6</name>
    <name evidence="8" type="ORF">ABY42_00915</name>
</gene>
<keyword evidence="4 5" id="KW-0067">ATP-binding</keyword>
<dbReference type="InterPro" id="IPR055237">
    <property type="entry name" value="Cdc6_lid"/>
</dbReference>
<sequence>MREDPEEGMLSWDETVFRDEHVFEIDHVPETFNHRESQLRSLKYALRPAVRGSRPLNTMVRGPPGTGKTTAVQKLFGELGTQSGVRTVRVNCQVDSTRYAVFSRVFEHIFEYEPPSSGISFKKLFGQITDRLVEDDEVLVVALDDVNYLFYENEASDTLYSLLRAHEAHSGARIGVIIISSDLSLDVIDELDGRVQSVFRPEEVFFPRYDVDEIVDILRGRSKRGFHEDVIGAPELDQVAEFTADSGDLRVGIDLLRRAGLHAEMRASRTVDMEDVEAAYDKSKYVHLSRCLQGLSDPERELVRVVAEYDGERAGAVYDAFNEETGLGYTRYSELVNKLDQLGVIEARYTEIEGRGRTRAISLAYDADAVLDRL</sequence>
<dbReference type="InterPro" id="IPR015163">
    <property type="entry name" value="Cdc6_C"/>
</dbReference>
<dbReference type="GO" id="GO:0051301">
    <property type="term" value="P:cell division"/>
    <property type="evidence" value="ECO:0007669"/>
    <property type="project" value="UniProtKB-KW"/>
</dbReference>
<accession>A0A0K1IPH6</accession>
<dbReference type="NCBIfam" id="NF001624">
    <property type="entry name" value="PRK00411.1-2"/>
    <property type="match status" value="1"/>
</dbReference>
<dbReference type="InterPro" id="IPR027417">
    <property type="entry name" value="P-loop_NTPase"/>
</dbReference>
<dbReference type="InterPro" id="IPR014277">
    <property type="entry name" value="Orc1/Cdc6_arc"/>
</dbReference>
<dbReference type="KEGG" id="hgi:ABY42_00915"/>
<dbReference type="InterPro" id="IPR003593">
    <property type="entry name" value="AAA+_ATPase"/>
</dbReference>
<dbReference type="NCBIfam" id="TIGR02928">
    <property type="entry name" value="orc1/cdc6 family replication initiation protein"/>
    <property type="match status" value="1"/>
</dbReference>
<dbReference type="Pfam" id="PF13191">
    <property type="entry name" value="AAA_16"/>
    <property type="match status" value="1"/>
</dbReference>
<dbReference type="GeneID" id="25244479"/>
<dbReference type="CDD" id="cd00009">
    <property type="entry name" value="AAA"/>
    <property type="match status" value="1"/>
</dbReference>
<dbReference type="Proteomes" id="UP000066124">
    <property type="component" value="Chromosome"/>
</dbReference>
<dbReference type="SUPFAM" id="SSF52540">
    <property type="entry name" value="P-loop containing nucleoside triphosphate hydrolases"/>
    <property type="match status" value="1"/>
</dbReference>
<evidence type="ECO:0000256" key="2">
    <source>
        <dbReference type="ARBA" id="ARBA00022705"/>
    </source>
</evidence>
<evidence type="ECO:0000313" key="8">
    <source>
        <dbReference type="EMBL" id="AKU06371.1"/>
    </source>
</evidence>
<evidence type="ECO:0000256" key="4">
    <source>
        <dbReference type="ARBA" id="ARBA00022840"/>
    </source>
</evidence>
<keyword evidence="2 5" id="KW-0235">DNA replication</keyword>
<feature type="domain" description="AAA+ ATPase" evidence="6">
    <location>
        <begin position="54"/>
        <end position="203"/>
    </location>
</feature>